<dbReference type="Proteomes" id="UP000028501">
    <property type="component" value="Chromosome"/>
</dbReference>
<dbReference type="AlphaFoldDB" id="A0A075WHD3"/>
<protein>
    <submittedName>
        <fullName evidence="1">Uncharacterized protein</fullName>
    </submittedName>
</protein>
<dbReference type="EMBL" id="CP006577">
    <property type="protein sequence ID" value="AIG99202.1"/>
    <property type="molecule type" value="Genomic_DNA"/>
</dbReference>
<accession>A0A075WHD3</accession>
<proteinExistence type="predicted"/>
<gene>
    <name evidence="1" type="ORF">AFULGI_00024870</name>
</gene>
<sequence>MGHGCLRRYFVCDILLIKTDKTEKAIELFNRLNPIASVTVYEESFYTGLRIIAQKRLNIKNMLMLSGIL</sequence>
<name>A0A075WHD3_ARCFL</name>
<evidence type="ECO:0000313" key="2">
    <source>
        <dbReference type="Proteomes" id="UP000028501"/>
    </source>
</evidence>
<evidence type="ECO:0000313" key="1">
    <source>
        <dbReference type="EMBL" id="AIG99202.1"/>
    </source>
</evidence>
<organism evidence="1 2">
    <name type="scientific">Archaeoglobus fulgidus DSM 8774</name>
    <dbReference type="NCBI Taxonomy" id="1344584"/>
    <lineage>
        <taxon>Archaea</taxon>
        <taxon>Methanobacteriati</taxon>
        <taxon>Methanobacteriota</taxon>
        <taxon>Archaeoglobi</taxon>
        <taxon>Archaeoglobales</taxon>
        <taxon>Archaeoglobaceae</taxon>
        <taxon>Archaeoglobus</taxon>
    </lineage>
</organism>
<reference evidence="1 2" key="1">
    <citation type="submission" date="2013-07" db="EMBL/GenBank/DDBJ databases">
        <title>Genome of Archaeoglobus fulgidus.</title>
        <authorList>
            <person name="Fiebig A."/>
            <person name="Birkeland N.-K."/>
        </authorList>
    </citation>
    <scope>NUCLEOTIDE SEQUENCE [LARGE SCALE GENOMIC DNA]</scope>
    <source>
        <strain evidence="1 2">DSM 8774</strain>
    </source>
</reference>
<dbReference type="KEGG" id="afg:AFULGI_00024870"/>
<dbReference type="HOGENOM" id="CLU_2765812_0_0_2"/>